<keyword evidence="1" id="KW-0732">Signal</keyword>
<proteinExistence type="predicted"/>
<dbReference type="Pfam" id="PF01832">
    <property type="entry name" value="Glucosaminidase"/>
    <property type="match status" value="1"/>
</dbReference>
<dbReference type="Gene3D" id="2.60.40.1220">
    <property type="match status" value="1"/>
</dbReference>
<evidence type="ECO:0000259" key="2">
    <source>
        <dbReference type="SMART" id="SM00047"/>
    </source>
</evidence>
<dbReference type="InterPro" id="IPR002901">
    <property type="entry name" value="MGlyc_endo_b_GlcNAc-like_dom"/>
</dbReference>
<dbReference type="RefSeq" id="WP_119969837.1">
    <property type="nucleotide sequence ID" value="NZ_CP032416.1"/>
</dbReference>
<accession>A0A386H0G2</accession>
<dbReference type="Pfam" id="PF13205">
    <property type="entry name" value="Big_5"/>
    <property type="match status" value="1"/>
</dbReference>
<evidence type="ECO:0000313" key="3">
    <source>
        <dbReference type="EMBL" id="AYD39126.1"/>
    </source>
</evidence>
<dbReference type="KEGG" id="cfer:D4Z93_00515"/>
<dbReference type="Gene3D" id="1.10.530.10">
    <property type="match status" value="1"/>
</dbReference>
<feature type="domain" description="Mannosyl-glycoprotein endo-beta-N-acetylglucosamidase-like" evidence="2">
    <location>
        <begin position="327"/>
        <end position="489"/>
    </location>
</feature>
<protein>
    <submittedName>
        <fullName evidence="3">Hydrolase</fullName>
    </submittedName>
</protein>
<sequence>MKKIRLVLIIFSFILFVSGFKVKASSTQLTTRTNIDTNKEWTVKFNSELNESTVTSDNLKVTDSSGNVIPVYVKLGADRKTVIVSPQVSGYAPDAKYTLTVGNEFKSVTGKSLAKSVQMEFDTINKYSDGTDYMNLPKVTSCDFEYTPLLSNEKQVFTIGTSYSGSVEYRIFVHSYSDSQDVYTELTNGYTETQDGKITSLKTLKSNDNGQKYKAIIYVRRNGQDGAHNDVNTDYDNYYVDYFRCIDSVDNGEDSYTSYDSTLSQLVDTQYNQNPVFVEAYDLNNKASKNQIKYYMDPNNFLDSYGKYQFMRLSYVDSSVTADSLNNILKGKGILEGKGQVFLDAAKESNINVAYLISQSLLETGNGQSVLANGGKRDTDGNYIFGSPAYNFFSIGAFDSDSDYYGTKMAYDNKWFTPDEAIKGGAEWIASSYINNTQTKQDTLYKMRWNPLNSGTHQYATDISWAYKQISDMIKGLKAILEQAPDIKIIFDIPQFK</sequence>
<dbReference type="AlphaFoldDB" id="A0A386H0G2"/>
<reference evidence="3 4" key="1">
    <citation type="journal article" date="2019" name="Int. J. Syst. Evol. Microbiol.">
        <title>Clostridium fermenticellae sp. nov., isolated from the mud in a fermentation cellar for the production of the Chinese liquor, baijiu.</title>
        <authorList>
            <person name="Xu P.X."/>
            <person name="Chai L.J."/>
            <person name="Qiu T."/>
            <person name="Zhang X.J."/>
            <person name="Lu Z.M."/>
            <person name="Xiao C."/>
            <person name="Wang S.T."/>
            <person name="Shen C.H."/>
            <person name="Shi J.S."/>
            <person name="Xu Z.H."/>
        </authorList>
    </citation>
    <scope>NUCLEOTIDE SEQUENCE [LARGE SCALE GENOMIC DNA]</scope>
    <source>
        <strain evidence="3 4">JN500901</strain>
    </source>
</reference>
<evidence type="ECO:0000313" key="4">
    <source>
        <dbReference type="Proteomes" id="UP000266301"/>
    </source>
</evidence>
<gene>
    <name evidence="3" type="ORF">D4Z93_00515</name>
</gene>
<dbReference type="InterPro" id="IPR032812">
    <property type="entry name" value="SbsA_Ig"/>
</dbReference>
<keyword evidence="4" id="KW-1185">Reference proteome</keyword>
<dbReference type="Proteomes" id="UP000266301">
    <property type="component" value="Chromosome"/>
</dbReference>
<dbReference type="OrthoDB" id="9816557at2"/>
<dbReference type="GO" id="GO:0004040">
    <property type="term" value="F:amidase activity"/>
    <property type="evidence" value="ECO:0007669"/>
    <property type="project" value="InterPro"/>
</dbReference>
<evidence type="ECO:0000256" key="1">
    <source>
        <dbReference type="ARBA" id="ARBA00022729"/>
    </source>
</evidence>
<keyword evidence="3" id="KW-0378">Hydrolase</keyword>
<organism evidence="3 4">
    <name type="scientific">Clostridium fermenticellae</name>
    <dbReference type="NCBI Taxonomy" id="2068654"/>
    <lineage>
        <taxon>Bacteria</taxon>
        <taxon>Bacillati</taxon>
        <taxon>Bacillota</taxon>
        <taxon>Clostridia</taxon>
        <taxon>Eubacteriales</taxon>
        <taxon>Clostridiaceae</taxon>
        <taxon>Clostridium</taxon>
    </lineage>
</organism>
<name>A0A386H0G2_9CLOT</name>
<dbReference type="EMBL" id="CP032416">
    <property type="protein sequence ID" value="AYD39126.1"/>
    <property type="molecule type" value="Genomic_DNA"/>
</dbReference>
<dbReference type="InterPro" id="IPR014755">
    <property type="entry name" value="Cu-Rt/internalin_Ig-like"/>
</dbReference>
<dbReference type="SMART" id="SM00047">
    <property type="entry name" value="LYZ2"/>
    <property type="match status" value="1"/>
</dbReference>